<protein>
    <submittedName>
        <fullName evidence="1">Uncharacterized protein</fullName>
    </submittedName>
</protein>
<accession>A0A974DF63</accession>
<name>A0A974DF63_XENLA</name>
<reference evidence="2" key="1">
    <citation type="journal article" date="2016" name="Nature">
        <title>Genome evolution in the allotetraploid frog Xenopus laevis.</title>
        <authorList>
            <person name="Session A.M."/>
            <person name="Uno Y."/>
            <person name="Kwon T."/>
            <person name="Chapman J.A."/>
            <person name="Toyoda A."/>
            <person name="Takahashi S."/>
            <person name="Fukui A."/>
            <person name="Hikosaka A."/>
            <person name="Suzuki A."/>
            <person name="Kondo M."/>
            <person name="van Heeringen S.J."/>
            <person name="Quigley I."/>
            <person name="Heinz S."/>
            <person name="Ogino H."/>
            <person name="Ochi H."/>
            <person name="Hellsten U."/>
            <person name="Lyons J.B."/>
            <person name="Simakov O."/>
            <person name="Putnam N."/>
            <person name="Stites J."/>
            <person name="Kuroki Y."/>
            <person name="Tanaka T."/>
            <person name="Michiue T."/>
            <person name="Watanabe M."/>
            <person name="Bogdanovic O."/>
            <person name="Lister R."/>
            <person name="Georgiou G."/>
            <person name="Paranjpe S.S."/>
            <person name="van Kruijsbergen I."/>
            <person name="Shu S."/>
            <person name="Carlson J."/>
            <person name="Kinoshita T."/>
            <person name="Ohta Y."/>
            <person name="Mawaribuchi S."/>
            <person name="Jenkins J."/>
            <person name="Grimwood J."/>
            <person name="Schmutz J."/>
            <person name="Mitros T."/>
            <person name="Mozaffari S.V."/>
            <person name="Suzuki Y."/>
            <person name="Haramoto Y."/>
            <person name="Yamamoto T.S."/>
            <person name="Takagi C."/>
            <person name="Heald R."/>
            <person name="Miller K."/>
            <person name="Haudenschild C."/>
            <person name="Kitzman J."/>
            <person name="Nakayama T."/>
            <person name="Izutsu Y."/>
            <person name="Robert J."/>
            <person name="Fortriede J."/>
            <person name="Burns K."/>
            <person name="Lotay V."/>
            <person name="Karimi K."/>
            <person name="Yasuoka Y."/>
            <person name="Dichmann D.S."/>
            <person name="Flajnik M.F."/>
            <person name="Houston D.W."/>
            <person name="Shendure J."/>
            <person name="DuPasquier L."/>
            <person name="Vize P.D."/>
            <person name="Zorn A.M."/>
            <person name="Ito M."/>
            <person name="Marcotte E.M."/>
            <person name="Wallingford J.B."/>
            <person name="Ito Y."/>
            <person name="Asashima M."/>
            <person name="Ueno N."/>
            <person name="Matsuda Y."/>
            <person name="Veenstra G.J."/>
            <person name="Fujiyama A."/>
            <person name="Harland R.M."/>
            <person name="Taira M."/>
            <person name="Rokhsar D.S."/>
        </authorList>
    </citation>
    <scope>NUCLEOTIDE SEQUENCE [LARGE SCALE GENOMIC DNA]</scope>
    <source>
        <strain evidence="2">J</strain>
    </source>
</reference>
<dbReference type="EMBL" id="CM004470">
    <property type="protein sequence ID" value="OCT89751.1"/>
    <property type="molecule type" value="Genomic_DNA"/>
</dbReference>
<sequence>MSHEHNLKIKKNLPKNNIQKLQKMHKIYKHYKKNKPHTHFFFFIITSIYIHKHHFLITAIKAIPLKSMNTIEQNIPTRFIEKQKLGSSSVQELSNVLILKQLSAL</sequence>
<gene>
    <name evidence="1" type="ORF">XELAEV_18018370mg</name>
</gene>
<organism evidence="1 2">
    <name type="scientific">Xenopus laevis</name>
    <name type="common">African clawed frog</name>
    <dbReference type="NCBI Taxonomy" id="8355"/>
    <lineage>
        <taxon>Eukaryota</taxon>
        <taxon>Metazoa</taxon>
        <taxon>Chordata</taxon>
        <taxon>Craniata</taxon>
        <taxon>Vertebrata</taxon>
        <taxon>Euteleostomi</taxon>
        <taxon>Amphibia</taxon>
        <taxon>Batrachia</taxon>
        <taxon>Anura</taxon>
        <taxon>Pipoidea</taxon>
        <taxon>Pipidae</taxon>
        <taxon>Xenopodinae</taxon>
        <taxon>Xenopus</taxon>
        <taxon>Xenopus</taxon>
    </lineage>
</organism>
<dbReference type="Proteomes" id="UP000694892">
    <property type="component" value="Chromosome 3L"/>
</dbReference>
<proteinExistence type="predicted"/>
<evidence type="ECO:0000313" key="1">
    <source>
        <dbReference type="EMBL" id="OCT89751.1"/>
    </source>
</evidence>
<evidence type="ECO:0000313" key="2">
    <source>
        <dbReference type="Proteomes" id="UP000694892"/>
    </source>
</evidence>
<dbReference type="AlphaFoldDB" id="A0A974DF63"/>